<proteinExistence type="predicted"/>
<evidence type="ECO:0000313" key="1">
    <source>
        <dbReference type="EMBL" id="JAG80479.1"/>
    </source>
</evidence>
<organism evidence="1">
    <name type="scientific">Fopius arisanus</name>
    <dbReference type="NCBI Taxonomy" id="64838"/>
    <lineage>
        <taxon>Eukaryota</taxon>
        <taxon>Metazoa</taxon>
        <taxon>Ecdysozoa</taxon>
        <taxon>Arthropoda</taxon>
        <taxon>Hexapoda</taxon>
        <taxon>Insecta</taxon>
        <taxon>Pterygota</taxon>
        <taxon>Neoptera</taxon>
        <taxon>Endopterygota</taxon>
        <taxon>Hymenoptera</taxon>
        <taxon>Apocrita</taxon>
        <taxon>Ichneumonoidea</taxon>
        <taxon>Braconidae</taxon>
        <taxon>Opiinae</taxon>
        <taxon>Fopius</taxon>
    </lineage>
</organism>
<accession>A0A0C9RC75</accession>
<name>A0A0C9RC75_9HYME</name>
<reference evidence="1" key="1">
    <citation type="submission" date="2015-01" db="EMBL/GenBank/DDBJ databases">
        <title>Transcriptome Assembly of Fopius arisanus.</title>
        <authorList>
            <person name="Geib S."/>
        </authorList>
    </citation>
    <scope>NUCLEOTIDE SEQUENCE</scope>
</reference>
<protein>
    <submittedName>
        <fullName evidence="1">CoaA protein</fullName>
    </submittedName>
</protein>
<dbReference type="AlphaFoldDB" id="A0A0C9RC75"/>
<sequence length="125" mass="14731">MNPEKRFMKMEKMSAAKKKNYSCDKMNKICRMENILPTKKIAELEIQKLYEVNVLKEIKTCYGLKIVVELDSSFQIWLPERIGTAFLQDRDELAAYETLAKEGSLYIRFLDKKFNKCEFVTVDDD</sequence>
<gene>
    <name evidence="1" type="primary">coaA</name>
    <name evidence="1" type="ORF">g.3125</name>
</gene>
<dbReference type="EMBL" id="GBYB01010712">
    <property type="protein sequence ID" value="JAG80479.1"/>
    <property type="molecule type" value="Transcribed_RNA"/>
</dbReference>